<dbReference type="InterPro" id="IPR046530">
    <property type="entry name" value="BIM1-like_dom"/>
</dbReference>
<dbReference type="OrthoDB" id="2587363at2759"/>
<dbReference type="CDD" id="cd21176">
    <property type="entry name" value="LPMO_auxiliary-like"/>
    <property type="match status" value="1"/>
</dbReference>
<evidence type="ECO:0000313" key="12">
    <source>
        <dbReference type="EMBL" id="ORY68225.1"/>
    </source>
</evidence>
<dbReference type="PANTHER" id="PTHR34992">
    <property type="entry name" value="HYPHAL ANASTAMOSIS-7 PROTEIN"/>
    <property type="match status" value="1"/>
</dbReference>
<feature type="region of interest" description="Disordered" evidence="8">
    <location>
        <begin position="187"/>
        <end position="217"/>
    </location>
</feature>
<dbReference type="GO" id="GO:0098552">
    <property type="term" value="C:side of membrane"/>
    <property type="evidence" value="ECO:0007669"/>
    <property type="project" value="UniProtKB-KW"/>
</dbReference>
<keyword evidence="13" id="KW-1185">Reference proteome</keyword>
<keyword evidence="9" id="KW-0812">Transmembrane</keyword>
<keyword evidence="2" id="KW-1003">Cell membrane</keyword>
<evidence type="ECO:0000256" key="7">
    <source>
        <dbReference type="ARBA" id="ARBA00023288"/>
    </source>
</evidence>
<dbReference type="InParanoid" id="A0A1Y2EBK1"/>
<evidence type="ECO:0000256" key="6">
    <source>
        <dbReference type="ARBA" id="ARBA00023180"/>
    </source>
</evidence>
<evidence type="ECO:0000256" key="5">
    <source>
        <dbReference type="ARBA" id="ARBA00023136"/>
    </source>
</evidence>
<feature type="region of interest" description="Disordered" evidence="8">
    <location>
        <begin position="270"/>
        <end position="297"/>
    </location>
</feature>
<name>A0A1Y2EBK1_9PEZI</name>
<feature type="chain" id="PRO_5013390826" description="Copper acquisition factor BIM1-like domain-containing protein" evidence="10">
    <location>
        <begin position="23"/>
        <end position="297"/>
    </location>
</feature>
<comment type="caution">
    <text evidence="12">The sequence shown here is derived from an EMBL/GenBank/DDBJ whole genome shotgun (WGS) entry which is preliminary data.</text>
</comment>
<gene>
    <name evidence="12" type="ORF">BCR38DRAFT_422485</name>
</gene>
<feature type="compositionally biased region" description="Polar residues" evidence="8">
    <location>
        <begin position="278"/>
        <end position="290"/>
    </location>
</feature>
<evidence type="ECO:0000256" key="4">
    <source>
        <dbReference type="ARBA" id="ARBA00022729"/>
    </source>
</evidence>
<dbReference type="InterPro" id="IPR046936">
    <property type="entry name" value="BIM1-like"/>
</dbReference>
<dbReference type="EMBL" id="MCFJ01000003">
    <property type="protein sequence ID" value="ORY68225.1"/>
    <property type="molecule type" value="Genomic_DNA"/>
</dbReference>
<keyword evidence="7" id="KW-0449">Lipoprotein</keyword>
<feature type="domain" description="Copper acquisition factor BIM1-like" evidence="11">
    <location>
        <begin position="37"/>
        <end position="183"/>
    </location>
</feature>
<feature type="compositionally biased region" description="Low complexity" evidence="8">
    <location>
        <begin position="191"/>
        <end position="217"/>
    </location>
</feature>
<evidence type="ECO:0000256" key="2">
    <source>
        <dbReference type="ARBA" id="ARBA00022475"/>
    </source>
</evidence>
<evidence type="ECO:0000256" key="8">
    <source>
        <dbReference type="SAM" id="MobiDB-lite"/>
    </source>
</evidence>
<evidence type="ECO:0000256" key="9">
    <source>
        <dbReference type="SAM" id="Phobius"/>
    </source>
</evidence>
<keyword evidence="5 9" id="KW-0472">Membrane</keyword>
<proteinExistence type="predicted"/>
<organism evidence="12 13">
    <name type="scientific">Pseudomassariella vexata</name>
    <dbReference type="NCBI Taxonomy" id="1141098"/>
    <lineage>
        <taxon>Eukaryota</taxon>
        <taxon>Fungi</taxon>
        <taxon>Dikarya</taxon>
        <taxon>Ascomycota</taxon>
        <taxon>Pezizomycotina</taxon>
        <taxon>Sordariomycetes</taxon>
        <taxon>Xylariomycetidae</taxon>
        <taxon>Amphisphaeriales</taxon>
        <taxon>Pseudomassariaceae</taxon>
        <taxon>Pseudomassariella</taxon>
    </lineage>
</organism>
<evidence type="ECO:0000313" key="13">
    <source>
        <dbReference type="Proteomes" id="UP000193689"/>
    </source>
</evidence>
<dbReference type="Proteomes" id="UP000193689">
    <property type="component" value="Unassembled WGS sequence"/>
</dbReference>
<dbReference type="PANTHER" id="PTHR34992:SF5">
    <property type="entry name" value="ANCHORED PROTEIN, PUTATIVE (AFU_ORTHOLOGUE AFUA_6G02800)-RELATED"/>
    <property type="match status" value="1"/>
</dbReference>
<comment type="subcellular location">
    <subcellularLocation>
        <location evidence="1">Cell membrane</location>
        <topology evidence="1">Lipid-anchor</topology>
        <topology evidence="1">GPI-anchor</topology>
    </subcellularLocation>
</comment>
<evidence type="ECO:0000259" key="11">
    <source>
        <dbReference type="Pfam" id="PF20238"/>
    </source>
</evidence>
<keyword evidence="4 10" id="KW-0732">Signal</keyword>
<feature type="signal peptide" evidence="10">
    <location>
        <begin position="1"/>
        <end position="22"/>
    </location>
</feature>
<keyword evidence="9" id="KW-1133">Transmembrane helix</keyword>
<reference evidence="12 13" key="1">
    <citation type="submission" date="2016-07" db="EMBL/GenBank/DDBJ databases">
        <title>Pervasive Adenine N6-methylation of Active Genes in Fungi.</title>
        <authorList>
            <consortium name="DOE Joint Genome Institute"/>
            <person name="Mondo S.J."/>
            <person name="Dannebaum R.O."/>
            <person name="Kuo R.C."/>
            <person name="Labutti K."/>
            <person name="Haridas S."/>
            <person name="Kuo A."/>
            <person name="Salamov A."/>
            <person name="Ahrendt S.R."/>
            <person name="Lipzen A."/>
            <person name="Sullivan W."/>
            <person name="Andreopoulos W.B."/>
            <person name="Clum A."/>
            <person name="Lindquist E."/>
            <person name="Daum C."/>
            <person name="Ramamoorthy G.K."/>
            <person name="Gryganskyi A."/>
            <person name="Culley D."/>
            <person name="Magnuson J.K."/>
            <person name="James T.Y."/>
            <person name="O'Malley M.A."/>
            <person name="Stajich J.E."/>
            <person name="Spatafora J.W."/>
            <person name="Visel A."/>
            <person name="Grigoriev I.V."/>
        </authorList>
    </citation>
    <scope>NUCLEOTIDE SEQUENCE [LARGE SCALE GENOMIC DNA]</scope>
    <source>
        <strain evidence="12 13">CBS 129021</strain>
    </source>
</reference>
<keyword evidence="6" id="KW-0325">Glycoprotein</keyword>
<sequence>MMFKSLIPACWVALVFLGGAWARPADDEHDEQEADDMGPAAFLWPADREWVSYHDNVAPCGSADGPTNRTDFPLTGGKISLVQQDESYNVQVAISYQSDPESNDDFEVLISGSRLSDLDPGHQCIPVSDPPSGTAAGSNATLQIKYTSEFDTDKNETFYACADITYVLATNFDASVIPCFNVSQPEDDDAATTTTAGAGATATSDANTSGGSSSGSSSGLSGGAIAGIVIGCVVGVGLLGSVLFFLYRRDQREKRLAQHQVSARNVKWDETAAGAGSRASNGESGNSVQLQDMRRES</sequence>
<dbReference type="CDD" id="cd12087">
    <property type="entry name" value="TM_EGFR-like"/>
    <property type="match status" value="1"/>
</dbReference>
<dbReference type="AlphaFoldDB" id="A0A1Y2EBK1"/>
<dbReference type="RefSeq" id="XP_040718512.1">
    <property type="nucleotide sequence ID" value="XM_040859530.1"/>
</dbReference>
<dbReference type="GeneID" id="63775742"/>
<feature type="transmembrane region" description="Helical" evidence="9">
    <location>
        <begin position="224"/>
        <end position="247"/>
    </location>
</feature>
<protein>
    <recommendedName>
        <fullName evidence="11">Copper acquisition factor BIM1-like domain-containing protein</fullName>
    </recommendedName>
</protein>
<evidence type="ECO:0000256" key="3">
    <source>
        <dbReference type="ARBA" id="ARBA00022622"/>
    </source>
</evidence>
<dbReference type="GO" id="GO:0005886">
    <property type="term" value="C:plasma membrane"/>
    <property type="evidence" value="ECO:0007669"/>
    <property type="project" value="UniProtKB-SubCell"/>
</dbReference>
<accession>A0A1Y2EBK1</accession>
<keyword evidence="3" id="KW-0336">GPI-anchor</keyword>
<evidence type="ECO:0000256" key="10">
    <source>
        <dbReference type="SAM" id="SignalP"/>
    </source>
</evidence>
<dbReference type="Pfam" id="PF20238">
    <property type="entry name" value="BIM1-like_dom"/>
    <property type="match status" value="1"/>
</dbReference>
<evidence type="ECO:0000256" key="1">
    <source>
        <dbReference type="ARBA" id="ARBA00004609"/>
    </source>
</evidence>